<keyword evidence="1" id="KW-1133">Transmembrane helix</keyword>
<gene>
    <name evidence="2" type="ORF">H310_11194</name>
</gene>
<dbReference type="AlphaFoldDB" id="A0A024TMN6"/>
<feature type="transmembrane region" description="Helical" evidence="1">
    <location>
        <begin position="378"/>
        <end position="397"/>
    </location>
</feature>
<reference evidence="2" key="1">
    <citation type="submission" date="2013-12" db="EMBL/GenBank/DDBJ databases">
        <title>The Genome Sequence of Aphanomyces invadans NJM9701.</title>
        <authorList>
            <consortium name="The Broad Institute Genomics Platform"/>
            <person name="Russ C."/>
            <person name="Tyler B."/>
            <person name="van West P."/>
            <person name="Dieguez-Uribeondo J."/>
            <person name="Young S.K."/>
            <person name="Zeng Q."/>
            <person name="Gargeya S."/>
            <person name="Fitzgerald M."/>
            <person name="Abouelleil A."/>
            <person name="Alvarado L."/>
            <person name="Chapman S.B."/>
            <person name="Gainer-Dewar J."/>
            <person name="Goldberg J."/>
            <person name="Griggs A."/>
            <person name="Gujja S."/>
            <person name="Hansen M."/>
            <person name="Howarth C."/>
            <person name="Imamovic A."/>
            <person name="Ireland A."/>
            <person name="Larimer J."/>
            <person name="McCowan C."/>
            <person name="Murphy C."/>
            <person name="Pearson M."/>
            <person name="Poon T.W."/>
            <person name="Priest M."/>
            <person name="Roberts A."/>
            <person name="Saif S."/>
            <person name="Shea T."/>
            <person name="Sykes S."/>
            <person name="Wortman J."/>
            <person name="Nusbaum C."/>
            <person name="Birren B."/>
        </authorList>
    </citation>
    <scope>NUCLEOTIDE SEQUENCE [LARGE SCALE GENOMIC DNA]</scope>
    <source>
        <strain evidence="2">NJM9701</strain>
    </source>
</reference>
<feature type="transmembrane region" description="Helical" evidence="1">
    <location>
        <begin position="436"/>
        <end position="457"/>
    </location>
</feature>
<protein>
    <submittedName>
        <fullName evidence="2">Uncharacterized protein</fullName>
    </submittedName>
</protein>
<feature type="transmembrane region" description="Helical" evidence="1">
    <location>
        <begin position="348"/>
        <end position="366"/>
    </location>
</feature>
<accession>A0A024TMN6</accession>
<evidence type="ECO:0000256" key="1">
    <source>
        <dbReference type="SAM" id="Phobius"/>
    </source>
</evidence>
<keyword evidence="1" id="KW-0472">Membrane</keyword>
<dbReference type="VEuPathDB" id="FungiDB:H310_11194"/>
<proteinExistence type="predicted"/>
<name>A0A024TMN6_9STRA</name>
<organism evidence="2">
    <name type="scientific">Aphanomyces invadans</name>
    <dbReference type="NCBI Taxonomy" id="157072"/>
    <lineage>
        <taxon>Eukaryota</taxon>
        <taxon>Sar</taxon>
        <taxon>Stramenopiles</taxon>
        <taxon>Oomycota</taxon>
        <taxon>Saprolegniomycetes</taxon>
        <taxon>Saprolegniales</taxon>
        <taxon>Verrucalvaceae</taxon>
        <taxon>Aphanomyces</taxon>
    </lineage>
</organism>
<dbReference type="OrthoDB" id="75355at2759"/>
<evidence type="ECO:0000313" key="2">
    <source>
        <dbReference type="EMBL" id="ETV95293.1"/>
    </source>
</evidence>
<sequence length="639" mass="71181">MNNWEVINYIGNANYLLTPLLNTGTPDQLARSFSFSTRANLESLSQVGRFMVSFVLNSSYTRDPTEYILTAGVHRIHTDTKNVCGALVESYPLPSRNTTSMKLAVVHNRMQLIRGNTLDNLFRAANAPPPPPHANYTTLAYLGYIPARMDVDMRLTTPVRIPPVGESVVANISMYRFASRSFCSGCDPIVELGLDTCNAMYHVDEASQALVVTSSAAYRGEYHYLGVILSRSAGTAASLYLRGVALVIAVVGFTTSKKTTRWTVAASMGTTWKRIAHTLAPPLYRYNSHTFTFSNFCLNSDYFVVAYVVAVVLDEKNSMVYSRIMYEWNGEGQNPWMQVQIMAIQFRWLWINCLLVKAAKVFVNFVSMARYTGSNAVVGFLNFSSVTYIYLGTIFLMQRTPYIEYGNTDRAALESTAANLDGIRIDVFDSWYIRSFPSMMVVMVVNLMGMLALDRVLNRHKWRRLARNSLGRQAMFNSSSILCEMCYAFHEVAGYENQAVIIQTRALCTVQWFLMCHTLCFGLPESPMRVRAMLTSDGGGRGKRSNLATTIKVATHRAFAAGQAIAFKSKGSSYGIEDRSIQPTESDSGGASTTRAMSDLCMVAQDGDGIIHLYDARKLEVNAMAFEVKIMSDSRFTIA</sequence>
<dbReference type="EMBL" id="KI913981">
    <property type="protein sequence ID" value="ETV95293.1"/>
    <property type="molecule type" value="Genomic_DNA"/>
</dbReference>
<dbReference type="GeneID" id="20088244"/>
<dbReference type="RefSeq" id="XP_008875994.1">
    <property type="nucleotide sequence ID" value="XM_008877772.1"/>
</dbReference>
<keyword evidence="1" id="KW-0812">Transmembrane</keyword>